<evidence type="ECO:0000313" key="2">
    <source>
        <dbReference type="Proteomes" id="UP000195667"/>
    </source>
</evidence>
<dbReference type="Proteomes" id="UP000195667">
    <property type="component" value="Unassembled WGS sequence"/>
</dbReference>
<protein>
    <submittedName>
        <fullName evidence="1">Uncharacterized protein</fullName>
    </submittedName>
</protein>
<gene>
    <name evidence="1" type="ORF">CRENPOLYSF1_930001</name>
</gene>
<dbReference type="AlphaFoldDB" id="A0A1R4HJZ8"/>
<dbReference type="EMBL" id="FUKI01000174">
    <property type="protein sequence ID" value="SJM96554.1"/>
    <property type="molecule type" value="Genomic_DNA"/>
</dbReference>
<sequence length="49" mass="5436">MLKNTGKQDHKPKLALKIVALAKPVGNNDIRLLLSNKKSSCFSARRMSI</sequence>
<proteinExistence type="predicted"/>
<name>A0A1R4HJZ8_9GAMM</name>
<accession>A0A1R4HJZ8</accession>
<evidence type="ECO:0000313" key="1">
    <source>
        <dbReference type="EMBL" id="SJM96554.1"/>
    </source>
</evidence>
<reference evidence="2" key="1">
    <citation type="submission" date="2017-02" db="EMBL/GenBank/DDBJ databases">
        <authorList>
            <person name="Daims H."/>
        </authorList>
    </citation>
    <scope>NUCLEOTIDE SEQUENCE [LARGE SCALE GENOMIC DNA]</scope>
</reference>
<organism evidence="1 2">
    <name type="scientific">Crenothrix polyspora</name>
    <dbReference type="NCBI Taxonomy" id="360316"/>
    <lineage>
        <taxon>Bacteria</taxon>
        <taxon>Pseudomonadati</taxon>
        <taxon>Pseudomonadota</taxon>
        <taxon>Gammaproteobacteria</taxon>
        <taxon>Methylococcales</taxon>
        <taxon>Crenotrichaceae</taxon>
        <taxon>Crenothrix</taxon>
    </lineage>
</organism>
<keyword evidence="2" id="KW-1185">Reference proteome</keyword>